<dbReference type="InterPro" id="IPR005358">
    <property type="entry name" value="Puta_zinc/iron-chelating_dom"/>
</dbReference>
<accession>A0A7S6WR45</accession>
<gene>
    <name evidence="1" type="ORF">IFE08_05425</name>
</gene>
<evidence type="ECO:0000313" key="1">
    <source>
        <dbReference type="EMBL" id="QOW61803.1"/>
    </source>
</evidence>
<sequence length="226" mass="25838">MIKEVHSFKDTKTASMILLLDQVYKEIEEAEAEWQKACPVRCIDGCGMCCVHFEPEIYEVEALYLAAWLLYHQRERALQILEGNFKENVLDKEKGCLLFDIDNPHHCTVYGGRALICRLFGYSGDRGKDFTVRWRPCKYLVSLDKEGSNLKQYSQSDLLETFGMLPPVMSDFTSRILCFMTEGSSEARPIRDALRAAIAKILMLERYATNSDFEPDTDPETPPLAS</sequence>
<name>A0A7S6WR45_9SPIR</name>
<proteinExistence type="predicted"/>
<evidence type="ECO:0000313" key="2">
    <source>
        <dbReference type="Proteomes" id="UP000593915"/>
    </source>
</evidence>
<dbReference type="AlphaFoldDB" id="A0A7S6WR45"/>
<dbReference type="Pfam" id="PF03692">
    <property type="entry name" value="CxxCxxCC"/>
    <property type="match status" value="1"/>
</dbReference>
<organism evidence="1 2">
    <name type="scientific">Treponema pedis</name>
    <dbReference type="NCBI Taxonomy" id="409322"/>
    <lineage>
        <taxon>Bacteria</taxon>
        <taxon>Pseudomonadati</taxon>
        <taxon>Spirochaetota</taxon>
        <taxon>Spirochaetia</taxon>
        <taxon>Spirochaetales</taxon>
        <taxon>Treponemataceae</taxon>
        <taxon>Treponema</taxon>
    </lineage>
</organism>
<dbReference type="Proteomes" id="UP000593915">
    <property type="component" value="Chromosome"/>
</dbReference>
<dbReference type="RefSeq" id="WP_194077331.1">
    <property type="nucleotide sequence ID" value="NZ_CP045670.1"/>
</dbReference>
<dbReference type="EMBL" id="CP061839">
    <property type="protein sequence ID" value="QOW61803.1"/>
    <property type="molecule type" value="Genomic_DNA"/>
</dbReference>
<protein>
    <submittedName>
        <fullName evidence="1">YkgJ family cysteine cluster protein</fullName>
    </submittedName>
</protein>
<reference evidence="1 2" key="1">
    <citation type="submission" date="2020-09" db="EMBL/GenBank/DDBJ databases">
        <title>Characterization of Treponema spp. from bovine digital dermatitis in Korea.</title>
        <authorList>
            <person name="Espiritu H.M."/>
            <person name="Cho Y.I."/>
            <person name="Mamuad L."/>
        </authorList>
    </citation>
    <scope>NUCLEOTIDE SEQUENCE [LARGE SCALE GENOMIC DNA]</scope>
    <source>
        <strain evidence="1 2">KS1</strain>
    </source>
</reference>